<evidence type="ECO:0000313" key="2">
    <source>
        <dbReference type="EMBL" id="WMW77424.1"/>
    </source>
</evidence>
<reference evidence="2" key="1">
    <citation type="submission" date="2023-09" db="EMBL/GenBank/DDBJ databases">
        <title>Flavobacterium sp. 20NA77.7 isolated from freshwater.</title>
        <authorList>
            <person name="Le V."/>
            <person name="Ko S.-R."/>
            <person name="Ahn C.-Y."/>
            <person name="Oh H.-M."/>
        </authorList>
    </citation>
    <scope>NUCLEOTIDE SEQUENCE</scope>
    <source>
        <strain evidence="2">20NA77.7</strain>
    </source>
</reference>
<dbReference type="Proteomes" id="UP001180481">
    <property type="component" value="Chromosome"/>
</dbReference>
<organism evidence="2 3">
    <name type="scientific">Flavobacterium nakdongensis</name>
    <dbReference type="NCBI Taxonomy" id="3073563"/>
    <lineage>
        <taxon>Bacteria</taxon>
        <taxon>Pseudomonadati</taxon>
        <taxon>Bacteroidota</taxon>
        <taxon>Flavobacteriia</taxon>
        <taxon>Flavobacteriales</taxon>
        <taxon>Flavobacteriaceae</taxon>
        <taxon>Flavobacterium</taxon>
    </lineage>
</organism>
<sequence>MMNNLFHTFKQKSPKQRFLFVFGLLMIMAYFILAGIFICWEAMPVTVAYQSRIYFGVLLIVYGCIRFYRLLKTED</sequence>
<keyword evidence="1" id="KW-0812">Transmembrane</keyword>
<dbReference type="RefSeq" id="WP_309531797.1">
    <property type="nucleotide sequence ID" value="NZ_CP133721.1"/>
</dbReference>
<protein>
    <submittedName>
        <fullName evidence="2">Uncharacterized protein</fullName>
    </submittedName>
</protein>
<keyword evidence="1" id="KW-1133">Transmembrane helix</keyword>
<proteinExistence type="predicted"/>
<gene>
    <name evidence="2" type="ORF">RF683_08000</name>
</gene>
<dbReference type="EMBL" id="CP133721">
    <property type="protein sequence ID" value="WMW77424.1"/>
    <property type="molecule type" value="Genomic_DNA"/>
</dbReference>
<feature type="transmembrane region" description="Helical" evidence="1">
    <location>
        <begin position="20"/>
        <end position="43"/>
    </location>
</feature>
<keyword evidence="3" id="KW-1185">Reference proteome</keyword>
<name>A0ABY9R9S7_9FLAO</name>
<keyword evidence="1" id="KW-0472">Membrane</keyword>
<evidence type="ECO:0000256" key="1">
    <source>
        <dbReference type="SAM" id="Phobius"/>
    </source>
</evidence>
<feature type="transmembrane region" description="Helical" evidence="1">
    <location>
        <begin position="49"/>
        <end position="68"/>
    </location>
</feature>
<accession>A0ABY9R9S7</accession>
<evidence type="ECO:0000313" key="3">
    <source>
        <dbReference type="Proteomes" id="UP001180481"/>
    </source>
</evidence>